<comment type="caution">
    <text evidence="7">The sequence shown here is derived from an EMBL/GenBank/DDBJ whole genome shotgun (WGS) entry which is preliminary data.</text>
</comment>
<dbReference type="NCBIfam" id="TIGR00496">
    <property type="entry name" value="frr"/>
    <property type="match status" value="1"/>
</dbReference>
<gene>
    <name evidence="5 7" type="primary">frr</name>
    <name evidence="7" type="ORF">NSA47_03840</name>
</gene>
<protein>
    <recommendedName>
        <fullName evidence="5">Ribosome-recycling factor</fullName>
        <shortName evidence="5">RRF</shortName>
    </recommendedName>
    <alternativeName>
        <fullName evidence="5">Ribosome-releasing factor</fullName>
    </alternativeName>
</protein>
<evidence type="ECO:0000256" key="1">
    <source>
        <dbReference type="ARBA" id="ARBA00004496"/>
    </source>
</evidence>
<keyword evidence="3 5" id="KW-0963">Cytoplasm</keyword>
<dbReference type="Proteomes" id="UP001205748">
    <property type="component" value="Unassembled WGS sequence"/>
</dbReference>
<dbReference type="PANTHER" id="PTHR20982:SF3">
    <property type="entry name" value="MITOCHONDRIAL RIBOSOME RECYCLING FACTOR PSEUDO 1"/>
    <property type="match status" value="1"/>
</dbReference>
<dbReference type="AlphaFoldDB" id="A0AAE3HGE6"/>
<evidence type="ECO:0000313" key="8">
    <source>
        <dbReference type="Proteomes" id="UP001205748"/>
    </source>
</evidence>
<keyword evidence="8" id="KW-1185">Reference proteome</keyword>
<dbReference type="FunFam" id="3.30.1360.40:FF:000001">
    <property type="entry name" value="Ribosome-recycling factor"/>
    <property type="match status" value="1"/>
</dbReference>
<evidence type="ECO:0000256" key="2">
    <source>
        <dbReference type="ARBA" id="ARBA00005912"/>
    </source>
</evidence>
<dbReference type="RefSeq" id="WP_257529574.1">
    <property type="nucleotide sequence ID" value="NZ_JANKAS010000002.1"/>
</dbReference>
<evidence type="ECO:0000259" key="6">
    <source>
        <dbReference type="Pfam" id="PF01765"/>
    </source>
</evidence>
<dbReference type="Gene3D" id="1.10.132.20">
    <property type="entry name" value="Ribosome-recycling factor"/>
    <property type="match status" value="1"/>
</dbReference>
<comment type="subcellular location">
    <subcellularLocation>
        <location evidence="1 5">Cytoplasm</location>
    </subcellularLocation>
</comment>
<name>A0AAE3HGE6_9FIRM</name>
<comment type="similarity">
    <text evidence="2 5">Belongs to the RRF family.</text>
</comment>
<dbReference type="FunFam" id="1.10.132.20:FF:000001">
    <property type="entry name" value="Ribosome-recycling factor"/>
    <property type="match status" value="1"/>
</dbReference>
<dbReference type="CDD" id="cd00520">
    <property type="entry name" value="RRF"/>
    <property type="match status" value="1"/>
</dbReference>
<dbReference type="GO" id="GO:0006415">
    <property type="term" value="P:translational termination"/>
    <property type="evidence" value="ECO:0007669"/>
    <property type="project" value="UniProtKB-UniRule"/>
</dbReference>
<reference evidence="7" key="1">
    <citation type="submission" date="2022-07" db="EMBL/GenBank/DDBJ databases">
        <title>Enhanced cultured diversity of the mouse gut microbiota enables custom-made synthetic communities.</title>
        <authorList>
            <person name="Afrizal A."/>
        </authorList>
    </citation>
    <scope>NUCLEOTIDE SEQUENCE</scope>
    <source>
        <strain evidence="7">DSM 28593</strain>
    </source>
</reference>
<dbReference type="InterPro" id="IPR002661">
    <property type="entry name" value="Ribosome_recyc_fac"/>
</dbReference>
<accession>A0AAE3HGE6</accession>
<dbReference type="Pfam" id="PF01765">
    <property type="entry name" value="RRF"/>
    <property type="match status" value="1"/>
</dbReference>
<dbReference type="HAMAP" id="MF_00040">
    <property type="entry name" value="RRF"/>
    <property type="match status" value="1"/>
</dbReference>
<keyword evidence="4 5" id="KW-0648">Protein biosynthesis</keyword>
<dbReference type="SUPFAM" id="SSF55194">
    <property type="entry name" value="Ribosome recycling factor, RRF"/>
    <property type="match status" value="1"/>
</dbReference>
<dbReference type="GO" id="GO:0043023">
    <property type="term" value="F:ribosomal large subunit binding"/>
    <property type="evidence" value="ECO:0007669"/>
    <property type="project" value="TreeGrafter"/>
</dbReference>
<dbReference type="PANTHER" id="PTHR20982">
    <property type="entry name" value="RIBOSOME RECYCLING FACTOR"/>
    <property type="match status" value="1"/>
</dbReference>
<dbReference type="Gene3D" id="3.30.1360.40">
    <property type="match status" value="1"/>
</dbReference>
<proteinExistence type="inferred from homology"/>
<dbReference type="EMBL" id="JANKAS010000002">
    <property type="protein sequence ID" value="MCR1898118.1"/>
    <property type="molecule type" value="Genomic_DNA"/>
</dbReference>
<comment type="function">
    <text evidence="5">Responsible for the release of ribosomes from messenger RNA at the termination of protein biosynthesis. May increase the efficiency of translation by recycling ribosomes from one round of translation to another.</text>
</comment>
<dbReference type="GO" id="GO:0005737">
    <property type="term" value="C:cytoplasm"/>
    <property type="evidence" value="ECO:0007669"/>
    <property type="project" value="UniProtKB-SubCell"/>
</dbReference>
<feature type="domain" description="Ribosome recycling factor" evidence="6">
    <location>
        <begin position="20"/>
        <end position="183"/>
    </location>
</feature>
<evidence type="ECO:0000256" key="4">
    <source>
        <dbReference type="ARBA" id="ARBA00022917"/>
    </source>
</evidence>
<evidence type="ECO:0000313" key="7">
    <source>
        <dbReference type="EMBL" id="MCR1898118.1"/>
    </source>
</evidence>
<evidence type="ECO:0000256" key="5">
    <source>
        <dbReference type="HAMAP-Rule" id="MF_00040"/>
    </source>
</evidence>
<sequence length="185" mass="21060">MLNQVKKEATEKMEKGIESLKNEFGTLRAGRANPSILDRISVEYYGTPTPLSQLSNISTPEPRMLVIQPWDGKIIGDIEKAIIKSDLGLNPSNDGKIIRLVIPQLTEERRKELSKLVRKYGEDAKVAIRNIRRSSNDELKKAEKDSIISEDDLRVAQDEIQKITDKYIDKVDNLIEIKTQEIMEV</sequence>
<dbReference type="InterPro" id="IPR036191">
    <property type="entry name" value="RRF_sf"/>
</dbReference>
<organism evidence="7 8">
    <name type="scientific">Irregularibacter muris</name>
    <dbReference type="NCBI Taxonomy" id="1796619"/>
    <lineage>
        <taxon>Bacteria</taxon>
        <taxon>Bacillati</taxon>
        <taxon>Bacillota</taxon>
        <taxon>Clostridia</taxon>
        <taxon>Eubacteriales</taxon>
        <taxon>Eubacteriaceae</taxon>
        <taxon>Irregularibacter</taxon>
    </lineage>
</organism>
<dbReference type="InterPro" id="IPR023584">
    <property type="entry name" value="Ribosome_recyc_fac_dom"/>
</dbReference>
<evidence type="ECO:0000256" key="3">
    <source>
        <dbReference type="ARBA" id="ARBA00022490"/>
    </source>
</evidence>